<keyword evidence="2" id="KW-0677">Repeat</keyword>
<dbReference type="SUPFAM" id="SSF49562">
    <property type="entry name" value="C2 domain (Calcium/lipid-binding domain, CaLB)"/>
    <property type="match status" value="2"/>
</dbReference>
<feature type="domain" description="C2" evidence="5">
    <location>
        <begin position="414"/>
        <end position="547"/>
    </location>
</feature>
<dbReference type="GeneTree" id="ENSGT00940000166345"/>
<sequence length="558" mass="62297">MQRGVSSGSLGRTGAEENRKMAGFRMVRDLGLDGSRSWAAGRLLLASLGCRASKSSSILAETSLTDEPLLVFSIQPPFLFTMEELRTLQGYPQRCKTTPICERQRRGKETRWSEGADEDCRLLHPVVQMNVSRPPPAQPHFSSPAPSSQLSLPPSSTSSPSPPSSSSPAAPALPPPPSPVKISMQEHFAINVCPGPILPIPQISDFFPRFHDFPIAPPPPREKQVLRDKDKNGDQNGEKDREREQEKEENGGDRQELMDSDDDDTYLGTLEFSLLFDQENNCLHCTINKAKGLKAMDSNGLADPYVKLHLLPGASKANKLRTKTLKNTLNPIWNETLVYHGITAADMTTKTLRLCVCDMDRLGRNEFIGEVRVALKKLREGESKRYNMGLERIAQNKESNNQTVEQGAPMAEEERGRILVSLCYLAEKKGLCVGIIRCAHLAAMDSNGYSDPFVKIVLQPDMGKKSKYKTSVKKKTLNPEFNEEFFYEVPHDQLAKKTLEISVWDYDLGMSNDFIGGVELGINAKGEKLRHWFECLKYMGKKVEYWHTLTQQGAPSSD</sequence>
<feature type="region of interest" description="Disordered" evidence="4">
    <location>
        <begin position="131"/>
        <end position="180"/>
    </location>
</feature>
<evidence type="ECO:0000256" key="4">
    <source>
        <dbReference type="SAM" id="MobiDB-lite"/>
    </source>
</evidence>
<feature type="compositionally biased region" description="Basic and acidic residues" evidence="4">
    <location>
        <begin position="220"/>
        <end position="257"/>
    </location>
</feature>
<dbReference type="PRINTS" id="PR00360">
    <property type="entry name" value="C2DOMAIN"/>
</dbReference>
<organism evidence="6 7">
    <name type="scientific">Denticeps clupeoides</name>
    <name type="common">denticle herring</name>
    <dbReference type="NCBI Taxonomy" id="299321"/>
    <lineage>
        <taxon>Eukaryota</taxon>
        <taxon>Metazoa</taxon>
        <taxon>Chordata</taxon>
        <taxon>Craniata</taxon>
        <taxon>Vertebrata</taxon>
        <taxon>Euteleostomi</taxon>
        <taxon>Actinopterygii</taxon>
        <taxon>Neopterygii</taxon>
        <taxon>Teleostei</taxon>
        <taxon>Clupei</taxon>
        <taxon>Clupeiformes</taxon>
        <taxon>Denticipitoidei</taxon>
        <taxon>Denticipitidae</taxon>
        <taxon>Denticeps</taxon>
    </lineage>
</organism>
<keyword evidence="3" id="KW-0106">Calcium</keyword>
<evidence type="ECO:0000256" key="2">
    <source>
        <dbReference type="ARBA" id="ARBA00022737"/>
    </source>
</evidence>
<reference evidence="6" key="3">
    <citation type="submission" date="2025-09" db="UniProtKB">
        <authorList>
            <consortium name="Ensembl"/>
        </authorList>
    </citation>
    <scope>IDENTIFICATION</scope>
</reference>
<evidence type="ECO:0000259" key="5">
    <source>
        <dbReference type="PROSITE" id="PS50004"/>
    </source>
</evidence>
<dbReference type="PANTHER" id="PTHR45729">
    <property type="entry name" value="RABPHILIN, ISOFORM A"/>
    <property type="match status" value="1"/>
</dbReference>
<dbReference type="Ensembl" id="ENSDCDT00010001411.1">
    <property type="protein sequence ID" value="ENSDCDP00010001350.1"/>
    <property type="gene ID" value="ENSDCDG00010000711.1"/>
</dbReference>
<feature type="domain" description="C2" evidence="5">
    <location>
        <begin position="266"/>
        <end position="388"/>
    </location>
</feature>
<dbReference type="AlphaFoldDB" id="A0AAY4A0F0"/>
<dbReference type="GO" id="GO:0006887">
    <property type="term" value="P:exocytosis"/>
    <property type="evidence" value="ECO:0007669"/>
    <property type="project" value="TreeGrafter"/>
</dbReference>
<feature type="region of interest" description="Disordered" evidence="4">
    <location>
        <begin position="211"/>
        <end position="263"/>
    </location>
</feature>
<dbReference type="Pfam" id="PF00168">
    <property type="entry name" value="C2"/>
    <property type="match status" value="2"/>
</dbReference>
<proteinExistence type="predicted"/>
<keyword evidence="7" id="KW-1185">Reference proteome</keyword>
<keyword evidence="1" id="KW-0479">Metal-binding</keyword>
<dbReference type="Gene3D" id="2.60.40.150">
    <property type="entry name" value="C2 domain"/>
    <property type="match status" value="2"/>
</dbReference>
<dbReference type="PANTHER" id="PTHR45729:SF11">
    <property type="entry name" value="DOUBLE C2-LIKE DOMAINS, DELTA"/>
    <property type="match status" value="1"/>
</dbReference>
<dbReference type="InterPro" id="IPR001565">
    <property type="entry name" value="Synaptotagmin"/>
</dbReference>
<feature type="compositionally biased region" description="Low complexity" evidence="4">
    <location>
        <begin position="142"/>
        <end position="159"/>
    </location>
</feature>
<dbReference type="SMART" id="SM00239">
    <property type="entry name" value="C2"/>
    <property type="match status" value="2"/>
</dbReference>
<name>A0AAY4A0F0_9TELE</name>
<dbReference type="GO" id="GO:0098793">
    <property type="term" value="C:presynapse"/>
    <property type="evidence" value="ECO:0007669"/>
    <property type="project" value="GOC"/>
</dbReference>
<dbReference type="InterPro" id="IPR047022">
    <property type="entry name" value="Rabphilin_Doc2_C2A"/>
</dbReference>
<dbReference type="InterPro" id="IPR043566">
    <property type="entry name" value="Rabphilin/DOC2/Noc2"/>
</dbReference>
<dbReference type="FunFam" id="2.60.40.150:FF:000023">
    <property type="entry name" value="Double C2-like domain-containing protein"/>
    <property type="match status" value="1"/>
</dbReference>
<dbReference type="GO" id="GO:0016020">
    <property type="term" value="C:membrane"/>
    <property type="evidence" value="ECO:0007669"/>
    <property type="project" value="InterPro"/>
</dbReference>
<evidence type="ECO:0000256" key="1">
    <source>
        <dbReference type="ARBA" id="ARBA00022723"/>
    </source>
</evidence>
<dbReference type="GO" id="GO:0017158">
    <property type="term" value="P:regulation of calcium ion-dependent exocytosis"/>
    <property type="evidence" value="ECO:0007669"/>
    <property type="project" value="TreeGrafter"/>
</dbReference>
<dbReference type="CDD" id="cd04035">
    <property type="entry name" value="C2A_Rabphilin_Doc2"/>
    <property type="match status" value="1"/>
</dbReference>
<dbReference type="Proteomes" id="UP000694580">
    <property type="component" value="Chromosome 4"/>
</dbReference>
<evidence type="ECO:0000313" key="7">
    <source>
        <dbReference type="Proteomes" id="UP000694580"/>
    </source>
</evidence>
<gene>
    <name evidence="6" type="primary">doc2g</name>
</gene>
<evidence type="ECO:0000313" key="6">
    <source>
        <dbReference type="Ensembl" id="ENSDCDP00010001350.1"/>
    </source>
</evidence>
<accession>A0AAY4A0F0</accession>
<feature type="compositionally biased region" description="Pro residues" evidence="4">
    <location>
        <begin position="160"/>
        <end position="179"/>
    </location>
</feature>
<dbReference type="FunFam" id="2.60.40.150:FF:000032">
    <property type="entry name" value="Double c2-like domain-containing"/>
    <property type="match status" value="1"/>
</dbReference>
<protein>
    <recommendedName>
        <fullName evidence="5">C2 domain-containing protein</fullName>
    </recommendedName>
</protein>
<dbReference type="PROSITE" id="PS50004">
    <property type="entry name" value="C2"/>
    <property type="match status" value="2"/>
</dbReference>
<dbReference type="CDD" id="cd08384">
    <property type="entry name" value="C2B_Rabphilin_Doc2"/>
    <property type="match status" value="1"/>
</dbReference>
<evidence type="ECO:0000256" key="3">
    <source>
        <dbReference type="ARBA" id="ARBA00022837"/>
    </source>
</evidence>
<dbReference type="GO" id="GO:0061669">
    <property type="term" value="P:spontaneous neurotransmitter secretion"/>
    <property type="evidence" value="ECO:0007669"/>
    <property type="project" value="TreeGrafter"/>
</dbReference>
<dbReference type="InterPro" id="IPR035892">
    <property type="entry name" value="C2_domain_sf"/>
</dbReference>
<reference evidence="6 7" key="1">
    <citation type="submission" date="2020-06" db="EMBL/GenBank/DDBJ databases">
        <authorList>
            <consortium name="Wellcome Sanger Institute Data Sharing"/>
        </authorList>
    </citation>
    <scope>NUCLEOTIDE SEQUENCE [LARGE SCALE GENOMIC DNA]</scope>
</reference>
<dbReference type="InterPro" id="IPR000008">
    <property type="entry name" value="C2_dom"/>
</dbReference>
<dbReference type="GO" id="GO:0046872">
    <property type="term" value="F:metal ion binding"/>
    <property type="evidence" value="ECO:0007669"/>
    <property type="project" value="UniProtKB-KW"/>
</dbReference>
<dbReference type="PRINTS" id="PR00399">
    <property type="entry name" value="SYNAPTOTAGMN"/>
</dbReference>
<reference evidence="6" key="2">
    <citation type="submission" date="2025-08" db="UniProtKB">
        <authorList>
            <consortium name="Ensembl"/>
        </authorList>
    </citation>
    <scope>IDENTIFICATION</scope>
</reference>